<organism evidence="3 4">
    <name type="scientific">Oldenlandia corymbosa var. corymbosa</name>
    <dbReference type="NCBI Taxonomy" id="529605"/>
    <lineage>
        <taxon>Eukaryota</taxon>
        <taxon>Viridiplantae</taxon>
        <taxon>Streptophyta</taxon>
        <taxon>Embryophyta</taxon>
        <taxon>Tracheophyta</taxon>
        <taxon>Spermatophyta</taxon>
        <taxon>Magnoliopsida</taxon>
        <taxon>eudicotyledons</taxon>
        <taxon>Gunneridae</taxon>
        <taxon>Pentapetalae</taxon>
        <taxon>asterids</taxon>
        <taxon>lamiids</taxon>
        <taxon>Gentianales</taxon>
        <taxon>Rubiaceae</taxon>
        <taxon>Rubioideae</taxon>
        <taxon>Spermacoceae</taxon>
        <taxon>Hedyotis-Oldenlandia complex</taxon>
        <taxon>Oldenlandia</taxon>
    </lineage>
</organism>
<dbReference type="InterPro" id="IPR001810">
    <property type="entry name" value="F-box_dom"/>
</dbReference>
<dbReference type="Proteomes" id="UP001161247">
    <property type="component" value="Chromosome 9"/>
</dbReference>
<sequence>MLKSLDGDCSVLVISEDLVWQILKWMPVKSLMRFKCVCKLWLSIILNPLFVKMYKGGFKGVLLTGPETEKHPNRDIFYLDITEDDDNDGVSAHISHHQTMNLPKGMRSTVPVNGLVCWYNGIHSIIYNVATRETMVLPVSVWDSEFCDYYLGYHPSDNIYKVLKTCPVYNRQSRDFRHYTNSEILTVGVDSSWRSIDPVPCHLRTFAYCKNGVLHWADQGKTEGHLLSFDLDQEKFQFFDIPFRWLSYSWLFGPNAVLASWYLRQPGTGYRKVTVLLYFEDLHHIRKGGQNSSIGPWTKHEIDASISEELQSFRPVSTLSNGKVIFIHNSAWAWNSLVPFYIYDQTERELKKCFISESNSSSVAAEHIVDTSRFENAFYYEENIIPLSYLGSGYCSQ</sequence>
<accession>A0AAV1ED17</accession>
<evidence type="ECO:0000313" key="4">
    <source>
        <dbReference type="Proteomes" id="UP001161247"/>
    </source>
</evidence>
<dbReference type="InterPro" id="IPR013187">
    <property type="entry name" value="F-box-assoc_dom_typ3"/>
</dbReference>
<dbReference type="PANTHER" id="PTHR31111">
    <property type="entry name" value="BNAA05G37150D PROTEIN-RELATED"/>
    <property type="match status" value="1"/>
</dbReference>
<reference evidence="3" key="1">
    <citation type="submission" date="2023-03" db="EMBL/GenBank/DDBJ databases">
        <authorList>
            <person name="Julca I."/>
        </authorList>
    </citation>
    <scope>NUCLEOTIDE SEQUENCE</scope>
</reference>
<evidence type="ECO:0000313" key="3">
    <source>
        <dbReference type="EMBL" id="CAI9117627.1"/>
    </source>
</evidence>
<dbReference type="EMBL" id="OX459126">
    <property type="protein sequence ID" value="CAI9117627.1"/>
    <property type="molecule type" value="Genomic_DNA"/>
</dbReference>
<proteinExistence type="predicted"/>
<dbReference type="InterPro" id="IPR036047">
    <property type="entry name" value="F-box-like_dom_sf"/>
</dbReference>
<dbReference type="Gene3D" id="1.20.1280.50">
    <property type="match status" value="1"/>
</dbReference>
<dbReference type="NCBIfam" id="TIGR01640">
    <property type="entry name" value="F_box_assoc_1"/>
    <property type="match status" value="1"/>
</dbReference>
<feature type="domain" description="F-box associated beta-propeller type 3" evidence="2">
    <location>
        <begin position="90"/>
        <end position="243"/>
    </location>
</feature>
<dbReference type="AlphaFoldDB" id="A0AAV1ED17"/>
<evidence type="ECO:0000259" key="2">
    <source>
        <dbReference type="Pfam" id="PF08268"/>
    </source>
</evidence>
<dbReference type="SUPFAM" id="SSF81383">
    <property type="entry name" value="F-box domain"/>
    <property type="match status" value="1"/>
</dbReference>
<dbReference type="Pfam" id="PF00646">
    <property type="entry name" value="F-box"/>
    <property type="match status" value="1"/>
</dbReference>
<dbReference type="Pfam" id="PF08268">
    <property type="entry name" value="FBA_3"/>
    <property type="match status" value="1"/>
</dbReference>
<name>A0AAV1ED17_OLDCO</name>
<evidence type="ECO:0000259" key="1">
    <source>
        <dbReference type="Pfam" id="PF00646"/>
    </source>
</evidence>
<dbReference type="PANTHER" id="PTHR31111:SF138">
    <property type="entry name" value="F-BOX ASSOCIATED DOMAIN-CONTAINING PROTEIN"/>
    <property type="match status" value="1"/>
</dbReference>
<dbReference type="InterPro" id="IPR017451">
    <property type="entry name" value="F-box-assoc_interact_dom"/>
</dbReference>
<keyword evidence="4" id="KW-1185">Reference proteome</keyword>
<dbReference type="CDD" id="cd22157">
    <property type="entry name" value="F-box_AtFBW1-like"/>
    <property type="match status" value="1"/>
</dbReference>
<feature type="domain" description="F-box" evidence="1">
    <location>
        <begin position="15"/>
        <end position="50"/>
    </location>
</feature>
<gene>
    <name evidence="3" type="ORF">OLC1_LOCUS23663</name>
</gene>
<protein>
    <submittedName>
        <fullName evidence="3">OLC1v1019045C3</fullName>
    </submittedName>
</protein>